<protein>
    <recommendedName>
        <fullName evidence="5">ER membrane protein complex subunit 2</fullName>
    </recommendedName>
</protein>
<dbReference type="InterPro" id="IPR055217">
    <property type="entry name" value="TPR_EMC2"/>
</dbReference>
<evidence type="ECO:0000256" key="5">
    <source>
        <dbReference type="RuleBase" id="RU367091"/>
    </source>
</evidence>
<proteinExistence type="inferred from homology"/>
<name>A0A1B0FFQ6_GLOMM</name>
<evidence type="ECO:0000313" key="7">
    <source>
        <dbReference type="EnsemblMetazoa" id="GMOY002468-PA"/>
    </source>
</evidence>
<dbReference type="Gene3D" id="1.25.40.10">
    <property type="entry name" value="Tetratricopeptide repeat domain"/>
    <property type="match status" value="1"/>
</dbReference>
<evidence type="ECO:0000256" key="2">
    <source>
        <dbReference type="ARBA" id="ARBA00022737"/>
    </source>
</evidence>
<evidence type="ECO:0000256" key="4">
    <source>
        <dbReference type="PROSITE-ProRule" id="PRU00339"/>
    </source>
</evidence>
<dbReference type="InterPro" id="IPR011990">
    <property type="entry name" value="TPR-like_helical_dom_sf"/>
</dbReference>
<dbReference type="Pfam" id="PF13181">
    <property type="entry name" value="TPR_8"/>
    <property type="match status" value="1"/>
</dbReference>
<dbReference type="PROSITE" id="PS50005">
    <property type="entry name" value="TPR"/>
    <property type="match status" value="1"/>
</dbReference>
<dbReference type="PANTHER" id="PTHR12760">
    <property type="entry name" value="TETRATRICOPEPTIDE REPEAT PROTEIN"/>
    <property type="match status" value="1"/>
</dbReference>
<dbReference type="SUPFAM" id="SSF48452">
    <property type="entry name" value="TPR-like"/>
    <property type="match status" value="1"/>
</dbReference>
<organism evidence="7 8">
    <name type="scientific">Glossina morsitans morsitans</name>
    <name type="common">Savannah tsetse fly</name>
    <dbReference type="NCBI Taxonomy" id="37546"/>
    <lineage>
        <taxon>Eukaryota</taxon>
        <taxon>Metazoa</taxon>
        <taxon>Ecdysozoa</taxon>
        <taxon>Arthropoda</taxon>
        <taxon>Hexapoda</taxon>
        <taxon>Insecta</taxon>
        <taxon>Pterygota</taxon>
        <taxon>Neoptera</taxon>
        <taxon>Endopterygota</taxon>
        <taxon>Diptera</taxon>
        <taxon>Brachycera</taxon>
        <taxon>Muscomorpha</taxon>
        <taxon>Hippoboscoidea</taxon>
        <taxon>Glossinidae</taxon>
        <taxon>Glossina</taxon>
    </lineage>
</organism>
<evidence type="ECO:0000256" key="3">
    <source>
        <dbReference type="ARBA" id="ARBA00022803"/>
    </source>
</evidence>
<evidence type="ECO:0000313" key="8">
    <source>
        <dbReference type="Proteomes" id="UP000092444"/>
    </source>
</evidence>
<dbReference type="FunFam" id="1.25.40.10:FF:000478">
    <property type="entry name" value="GG16802"/>
    <property type="match status" value="1"/>
</dbReference>
<dbReference type="InterPro" id="IPR039856">
    <property type="entry name" value="EMC2-like"/>
</dbReference>
<dbReference type="STRING" id="37546.A0A1B0FFQ6"/>
<reference evidence="7" key="1">
    <citation type="submission" date="2020-05" db="UniProtKB">
        <authorList>
            <consortium name="EnsemblMetazoa"/>
        </authorList>
    </citation>
    <scope>IDENTIFICATION</scope>
    <source>
        <strain evidence="7">Yale</strain>
    </source>
</reference>
<keyword evidence="3 4" id="KW-0802">TPR repeat</keyword>
<comment type="similarity">
    <text evidence="1 5">Belongs to the EMC2 family.</text>
</comment>
<comment type="subunit">
    <text evidence="5">Component of the ER membrane protein complex (EMC).</text>
</comment>
<dbReference type="EMBL" id="CCAG010018631">
    <property type="status" value="NOT_ANNOTATED_CDS"/>
    <property type="molecule type" value="Genomic_DNA"/>
</dbReference>
<dbReference type="InterPro" id="IPR019734">
    <property type="entry name" value="TPR_rpt"/>
</dbReference>
<sequence>MLIEKAVTFLVSFLRGNIHIRLISRKSIKIFKRNLWTKKMSLNYEEMCWKGVVNAFQTTEFLCVTDVRDYFRKWREDNERRSDDVIQLWEAVLEDKVIKTGNEKNLILEQVIVAALDTARFDIAGKCIKELSSEFPGSLRVMKFKAMRLEAMERYNDALEVLDAIIAKDETNAAPRKRKVAILKAKGRRIEAIRELNEYLKKFMSDQEAWHELCNLYLAEGDYAKAAFCMEEVLLHNPHSHLIHQRLAEIRYTMGGMDNIELARTYFSQAIKLNPKNLRALYGFYLCCTMIANSRAVGTKRKEAQKMAQWALNQTSVLTARRSTIENNEELIDALEGAFANLDVKSI</sequence>
<dbReference type="Pfam" id="PF22890">
    <property type="entry name" value="TPR_EMC2"/>
    <property type="match status" value="1"/>
</dbReference>
<evidence type="ECO:0000256" key="1">
    <source>
        <dbReference type="ARBA" id="ARBA00010361"/>
    </source>
</evidence>
<keyword evidence="8" id="KW-1185">Reference proteome</keyword>
<dbReference type="SMART" id="SM00028">
    <property type="entry name" value="TPR"/>
    <property type="match status" value="3"/>
</dbReference>
<comment type="function">
    <text evidence="5">Part of the endoplasmic reticulum membrane protein complex (EMC) that enables the energy-independent insertion into endoplasmic reticulum membranes of newly synthesized membrane proteins.</text>
</comment>
<dbReference type="Proteomes" id="UP000092444">
    <property type="component" value="Unassembled WGS sequence"/>
</dbReference>
<feature type="repeat" description="TPR" evidence="4">
    <location>
        <begin position="207"/>
        <end position="240"/>
    </location>
</feature>
<dbReference type="EnsemblMetazoa" id="GMOY002468-RA">
    <property type="protein sequence ID" value="GMOY002468-PA"/>
    <property type="gene ID" value="GMOY002468"/>
</dbReference>
<evidence type="ECO:0000259" key="6">
    <source>
        <dbReference type="Pfam" id="PF22890"/>
    </source>
</evidence>
<keyword evidence="2" id="KW-0677">Repeat</keyword>
<dbReference type="PhylomeDB" id="A0A1B0FFQ6"/>
<feature type="domain" description="EMC2 TPR-like" evidence="6">
    <location>
        <begin position="143"/>
        <end position="251"/>
    </location>
</feature>
<accession>A0A1B0FFQ6</accession>
<keyword evidence="5" id="KW-0256">Endoplasmic reticulum</keyword>
<keyword evidence="5" id="KW-0472">Membrane</keyword>
<comment type="subcellular location">
    <subcellularLocation>
        <location evidence="5">Endoplasmic reticulum membrane</location>
        <topology evidence="5">Peripheral membrane protein</topology>
        <orientation evidence="5">Cytoplasmic side</orientation>
    </subcellularLocation>
</comment>
<dbReference type="AlphaFoldDB" id="A0A1B0FFQ6"/>
<dbReference type="GO" id="GO:0072546">
    <property type="term" value="C:EMC complex"/>
    <property type="evidence" value="ECO:0007669"/>
    <property type="project" value="UniProtKB-UniRule"/>
</dbReference>
<dbReference type="VEuPathDB" id="VectorBase:GMOY002468"/>